<comment type="similarity">
    <text evidence="4">Belongs to the SMC family. RAD50 subfamily.</text>
</comment>
<dbReference type="GO" id="GO:0016887">
    <property type="term" value="F:ATP hydrolysis activity"/>
    <property type="evidence" value="ECO:0007669"/>
    <property type="project" value="InterPro"/>
</dbReference>
<dbReference type="InterPro" id="IPR038729">
    <property type="entry name" value="Rad50/SbcC_AAA"/>
</dbReference>
<evidence type="ECO:0000256" key="13">
    <source>
        <dbReference type="ARBA" id="ARBA00022842"/>
    </source>
</evidence>
<dbReference type="GO" id="GO:0046872">
    <property type="term" value="F:metal ion binding"/>
    <property type="evidence" value="ECO:0007669"/>
    <property type="project" value="UniProtKB-KW"/>
</dbReference>
<feature type="coiled-coil region" evidence="19">
    <location>
        <begin position="467"/>
        <end position="558"/>
    </location>
</feature>
<keyword evidence="7" id="KW-0479">Metal-binding</keyword>
<dbReference type="Pfam" id="PF13558">
    <property type="entry name" value="SbcC_Walker_B"/>
    <property type="match status" value="1"/>
</dbReference>
<evidence type="ECO:0000256" key="12">
    <source>
        <dbReference type="ARBA" id="ARBA00022840"/>
    </source>
</evidence>
<dbReference type="GO" id="GO:0070192">
    <property type="term" value="P:chromosome organization involved in meiotic cell cycle"/>
    <property type="evidence" value="ECO:0007669"/>
    <property type="project" value="TreeGrafter"/>
</dbReference>
<dbReference type="OMA" id="FSDYYYR"/>
<dbReference type="VEuPathDB" id="TriTrypDB:Lsey_0189_0010"/>
<dbReference type="GO" id="GO:0051880">
    <property type="term" value="F:G-quadruplex DNA binding"/>
    <property type="evidence" value="ECO:0007669"/>
    <property type="project" value="TreeGrafter"/>
</dbReference>
<dbReference type="NCBIfam" id="TIGR00606">
    <property type="entry name" value="rad50"/>
    <property type="match status" value="1"/>
</dbReference>
<keyword evidence="15" id="KW-0234">DNA repair</keyword>
<evidence type="ECO:0000256" key="15">
    <source>
        <dbReference type="ARBA" id="ARBA00023204"/>
    </source>
</evidence>
<feature type="coiled-coil region" evidence="19">
    <location>
        <begin position="909"/>
        <end position="1039"/>
    </location>
</feature>
<evidence type="ECO:0000259" key="20">
    <source>
        <dbReference type="Pfam" id="PF13476"/>
    </source>
</evidence>
<evidence type="ECO:0000256" key="18">
    <source>
        <dbReference type="ARBA" id="ARBA00049360"/>
    </source>
</evidence>
<evidence type="ECO:0000256" key="14">
    <source>
        <dbReference type="ARBA" id="ARBA00023054"/>
    </source>
</evidence>
<feature type="coiled-coil region" evidence="19">
    <location>
        <begin position="193"/>
        <end position="426"/>
    </location>
</feature>
<dbReference type="GO" id="GO:0005524">
    <property type="term" value="F:ATP binding"/>
    <property type="evidence" value="ECO:0007669"/>
    <property type="project" value="UniProtKB-KW"/>
</dbReference>
<dbReference type="PANTHER" id="PTHR18867">
    <property type="entry name" value="RAD50"/>
    <property type="match status" value="1"/>
</dbReference>
<keyword evidence="12" id="KW-0067">ATP-binding</keyword>
<keyword evidence="9" id="KW-0227">DNA damage</keyword>
<name>A0A0N1I3D5_LEPSE</name>
<evidence type="ECO:0000256" key="10">
    <source>
        <dbReference type="ARBA" id="ARBA00022801"/>
    </source>
</evidence>
<dbReference type="PANTHER" id="PTHR18867:SF12">
    <property type="entry name" value="DNA REPAIR PROTEIN RAD50"/>
    <property type="match status" value="1"/>
</dbReference>
<organism evidence="21 22">
    <name type="scientific">Leptomonas seymouri</name>
    <dbReference type="NCBI Taxonomy" id="5684"/>
    <lineage>
        <taxon>Eukaryota</taxon>
        <taxon>Discoba</taxon>
        <taxon>Euglenozoa</taxon>
        <taxon>Kinetoplastea</taxon>
        <taxon>Metakinetoplastina</taxon>
        <taxon>Trypanosomatida</taxon>
        <taxon>Trypanosomatidae</taxon>
        <taxon>Leishmaniinae</taxon>
        <taxon>Leptomonas</taxon>
    </lineage>
</organism>
<keyword evidence="10" id="KW-0378">Hydrolase</keyword>
<evidence type="ECO:0000256" key="7">
    <source>
        <dbReference type="ARBA" id="ARBA00022723"/>
    </source>
</evidence>
<evidence type="ECO:0000313" key="22">
    <source>
        <dbReference type="Proteomes" id="UP000038009"/>
    </source>
</evidence>
<keyword evidence="13" id="KW-0460">Magnesium</keyword>
<evidence type="ECO:0000256" key="17">
    <source>
        <dbReference type="ARBA" id="ARBA00023254"/>
    </source>
</evidence>
<comment type="cofactor">
    <cofactor evidence="1">
        <name>Zn(2+)</name>
        <dbReference type="ChEBI" id="CHEBI:29105"/>
    </cofactor>
</comment>
<evidence type="ECO:0000256" key="5">
    <source>
        <dbReference type="ARBA" id="ARBA00017893"/>
    </source>
</evidence>
<dbReference type="GO" id="GO:0006302">
    <property type="term" value="P:double-strand break repair"/>
    <property type="evidence" value="ECO:0007669"/>
    <property type="project" value="InterPro"/>
</dbReference>
<evidence type="ECO:0000256" key="8">
    <source>
        <dbReference type="ARBA" id="ARBA00022741"/>
    </source>
</evidence>
<dbReference type="EMBL" id="LJSK01000189">
    <property type="protein sequence ID" value="KPI85402.1"/>
    <property type="molecule type" value="Genomic_DNA"/>
</dbReference>
<dbReference type="GO" id="GO:0003691">
    <property type="term" value="F:double-stranded telomeric DNA binding"/>
    <property type="evidence" value="ECO:0007669"/>
    <property type="project" value="TreeGrafter"/>
</dbReference>
<dbReference type="GO" id="GO:0007004">
    <property type="term" value="P:telomere maintenance via telomerase"/>
    <property type="evidence" value="ECO:0007669"/>
    <property type="project" value="TreeGrafter"/>
</dbReference>
<evidence type="ECO:0000256" key="19">
    <source>
        <dbReference type="SAM" id="Coils"/>
    </source>
</evidence>
<keyword evidence="6" id="KW-0158">Chromosome</keyword>
<dbReference type="Gene3D" id="3.40.50.300">
    <property type="entry name" value="P-loop containing nucleotide triphosphate hydrolases"/>
    <property type="match status" value="2"/>
</dbReference>
<dbReference type="GO" id="GO:0043047">
    <property type="term" value="F:single-stranded telomeric DNA binding"/>
    <property type="evidence" value="ECO:0007669"/>
    <property type="project" value="TreeGrafter"/>
</dbReference>
<protein>
    <recommendedName>
        <fullName evidence="5">DNA repair protein RAD50</fullName>
    </recommendedName>
</protein>
<dbReference type="InterPro" id="IPR027417">
    <property type="entry name" value="P-loop_NTPase"/>
</dbReference>
<evidence type="ECO:0000256" key="16">
    <source>
        <dbReference type="ARBA" id="ARBA00023242"/>
    </source>
</evidence>
<keyword evidence="14 19" id="KW-0175">Coiled coil</keyword>
<keyword evidence="11" id="KW-0862">Zinc</keyword>
<dbReference type="GO" id="GO:0000794">
    <property type="term" value="C:condensed nuclear chromosome"/>
    <property type="evidence" value="ECO:0007669"/>
    <property type="project" value="TreeGrafter"/>
</dbReference>
<comment type="subcellular location">
    <subcellularLocation>
        <location evidence="3">Chromosome</location>
    </subcellularLocation>
    <subcellularLocation>
        <location evidence="2">Nucleus</location>
    </subcellularLocation>
</comment>
<keyword evidence="17" id="KW-0469">Meiosis</keyword>
<dbReference type="Pfam" id="PF13476">
    <property type="entry name" value="AAA_23"/>
    <property type="match status" value="1"/>
</dbReference>
<proteinExistence type="inferred from homology"/>
<dbReference type="Proteomes" id="UP000038009">
    <property type="component" value="Unassembled WGS sequence"/>
</dbReference>
<evidence type="ECO:0000256" key="3">
    <source>
        <dbReference type="ARBA" id="ARBA00004286"/>
    </source>
</evidence>
<comment type="caution">
    <text evidence="21">The sequence shown here is derived from an EMBL/GenBank/DDBJ whole genome shotgun (WGS) entry which is preliminary data.</text>
</comment>
<evidence type="ECO:0000256" key="11">
    <source>
        <dbReference type="ARBA" id="ARBA00022833"/>
    </source>
</evidence>
<keyword evidence="16" id="KW-0539">Nucleus</keyword>
<evidence type="ECO:0000256" key="9">
    <source>
        <dbReference type="ARBA" id="ARBA00022763"/>
    </source>
</evidence>
<gene>
    <name evidence="21" type="ORF">ABL78_5527</name>
</gene>
<comment type="catalytic activity">
    <reaction evidence="18">
        <text>ATP + H2O = ADP + phosphate + H(+)</text>
        <dbReference type="Rhea" id="RHEA:13065"/>
        <dbReference type="ChEBI" id="CHEBI:15377"/>
        <dbReference type="ChEBI" id="CHEBI:15378"/>
        <dbReference type="ChEBI" id="CHEBI:30616"/>
        <dbReference type="ChEBI" id="CHEBI:43474"/>
        <dbReference type="ChEBI" id="CHEBI:456216"/>
    </reaction>
</comment>
<evidence type="ECO:0000256" key="2">
    <source>
        <dbReference type="ARBA" id="ARBA00004123"/>
    </source>
</evidence>
<dbReference type="FunFam" id="3.40.50.300:FF:000593">
    <property type="entry name" value="DNA repair protein RAD50"/>
    <property type="match status" value="1"/>
</dbReference>
<dbReference type="GO" id="GO:0000722">
    <property type="term" value="P:telomere maintenance via recombination"/>
    <property type="evidence" value="ECO:0007669"/>
    <property type="project" value="TreeGrafter"/>
</dbReference>
<feature type="domain" description="Rad50/SbcC-type AAA" evidence="20">
    <location>
        <begin position="6"/>
        <end position="261"/>
    </location>
</feature>
<evidence type="ECO:0000256" key="1">
    <source>
        <dbReference type="ARBA" id="ARBA00001947"/>
    </source>
</evidence>
<dbReference type="GO" id="GO:0030870">
    <property type="term" value="C:Mre11 complex"/>
    <property type="evidence" value="ECO:0007669"/>
    <property type="project" value="InterPro"/>
</dbReference>
<keyword evidence="8" id="KW-0547">Nucleotide-binding</keyword>
<keyword evidence="22" id="KW-1185">Reference proteome</keyword>
<dbReference type="InterPro" id="IPR004584">
    <property type="entry name" value="Rad50_eukaryotes"/>
</dbReference>
<evidence type="ECO:0000256" key="6">
    <source>
        <dbReference type="ARBA" id="ARBA00022454"/>
    </source>
</evidence>
<dbReference type="OrthoDB" id="18797at2759"/>
<reference evidence="21 22" key="1">
    <citation type="journal article" date="2015" name="PLoS Pathog.">
        <title>Leptomonas seymouri: Adaptations to the Dixenous Life Cycle Analyzed by Genome Sequencing, Transcriptome Profiling and Co-infection with Leishmania donovani.</title>
        <authorList>
            <person name="Kraeva N."/>
            <person name="Butenko A."/>
            <person name="Hlavacova J."/>
            <person name="Kostygov A."/>
            <person name="Myskova J."/>
            <person name="Grybchuk D."/>
            <person name="Lestinova T."/>
            <person name="Votypka J."/>
            <person name="Volf P."/>
            <person name="Opperdoes F."/>
            <person name="Flegontov P."/>
            <person name="Lukes J."/>
            <person name="Yurchenko V."/>
        </authorList>
    </citation>
    <scope>NUCLEOTIDE SEQUENCE [LARGE SCALE GENOMIC DNA]</scope>
    <source>
        <strain evidence="21 22">ATCC 30220</strain>
    </source>
</reference>
<dbReference type="SUPFAM" id="SSF52540">
    <property type="entry name" value="P-loop containing nucleoside triphosphate hydrolases"/>
    <property type="match status" value="1"/>
</dbReference>
<evidence type="ECO:0000313" key="21">
    <source>
        <dbReference type="EMBL" id="KPI85402.1"/>
    </source>
</evidence>
<sequence length="1356" mass="153092">MTSVEKIQLCGVRSFDPNPANQQFIQFQKPLTVILGKNGAGKTTIIEALLNACTGAMPPGSGTEKGSFVYDPKVVGETEVKAQIRLIFTGKGGKLMQVIRSFQATRTSQRVTFATLDNTVAFQDSATGEVVSSTYRASDVDRVVPEMLGVSAAVLAHVIFCHQEDCNWPLGPPKDVKRIFDDIFAATRYVLALDRLRDNSKEFRRQLKEHETSLMALREHREQAKLLQQQVDQKENVIRTIQGRSTGIEPELQELRQALEQLRGVEDQIESMQREVAVTKARLEERREAVRRADLPSTTHSLETMQEMRSNFGAQMKQVEAELAQNTKRHDAVAQTRRTQEEELYRTRSNIQLLERENQQHKHNVVRLRELLHELSSEFVLSENNVDERGLQRLLKKAESDVTTARQQLQSAAADLQHSIREMENEVQGCLRLLDVNTNETQMRQHSLDTARRRMSDNARAIADLGGASRRVQLQQLQDEVEELQQRVAAAEKLREKGSGEQRSQSILKELEEQNITVAQLREEMMRQKQQERIQQEAAQLRQQVEESNASVTAALQNEVLPLLRAVGVQAPDVAMDTFSSSILLSLRSQATKLHQAKANELHSLQNRMFELQKTRATQEQKTAYLSEELVQCQREVTNGITECAGLVKDLDTYEEQVQRAKVAVESATQEWHALEALATCYHGFVKVAVSENRCAVCERPFADRDAMQSFVDANADKQRTTPEALAAARGAADAAQETCQRLEKLQGVVLSVRRHQCRVPLLEDDLKSLAEQMELNTAAQKEAQAARDAAQEAVLRLEGVCRHLAGLCMMDEKAASLKATLTRRESDAAAARQQQRMIETVRDAKEGQVEAVASLRTFDELSEAYAAATDRLHQLNKLFTEAQRIERGQDEHAAERQLSERKAAMYQAEVSVAKLEDLENASAELQQEAAQHRDRIDELAAQAAMLRTSVDAHQARLQELRAQCHKAEDAERRTVEQAEARLRQLQLDVPPVLGYVQSGGTMRLEEVRVHLREAENSYKATMQELDGLTKSMEEARHTLSDQHRLSADMDRHIEALQQQQSIAVDEKHLAEIEGVLGSLKTDQLQGVEQLLGEEAKQASLSTLREMITAKVTSLEKIRAQHDGSMEAILVDVAQLKQQLRSDKYRSIEKRYRSTFLKVQTTEISIQDIEKYYGALEKAVQSYHQEKIAQINQIIAELWRQTYRGSDIDTVEIRSETEGTTTTAARRSYNYRVVMKRGSNEMDMRGRCSAGQKVLASIIIRLALSEAFCCDCGILALDEPTTNLDDDNARSLADALRTLIQARRAVKHFQLIVITHDEQFVRALGGQSLDKFFYIHKDREGAFSVIEERTFDQLFA</sequence>
<accession>A0A0N1I3D5</accession>
<evidence type="ECO:0000256" key="4">
    <source>
        <dbReference type="ARBA" id="ARBA00009439"/>
    </source>
</evidence>